<proteinExistence type="predicted"/>
<gene>
    <name evidence="1" type="ORF">DWB68_02980</name>
</gene>
<evidence type="ECO:0000313" key="1">
    <source>
        <dbReference type="EMBL" id="RII43282.1"/>
    </source>
</evidence>
<keyword evidence="2" id="KW-1185">Reference proteome</keyword>
<dbReference type="EMBL" id="QQXK01000004">
    <property type="protein sequence ID" value="RII43282.1"/>
    <property type="molecule type" value="Genomic_DNA"/>
</dbReference>
<name>A0A399JGK5_9MICC</name>
<sequence length="366" mass="37879">MAPKDGAVQTAKGLAWADGSPVQATTRALPAGSGSGSLLHSTVHELETDTSEELTPKAITKDGVALGADGKGLWVLGTKRETAAVSDYPEKGTTPDVPVADGAGFAWVDEATQGGKKVDRVLRAAGPGAKAQVLATLPSVKSEDGYGWSVVSAFTDGSGTRQLLVASPQRTGSVGAGTSEYDYYTVPSAGGQLTLVGKDLSAAWGTPKGFFAKRYACDGLEEFGALTEQGFRTIMRSTDPDVGGLPDSTDATSAVLLYTSIPGDTADTGSVAMVLDLDSHEGTALDVRLQRGDENAWYADAANGELIVATQRTIYVATPQGVTPMAAVSKDVAPGVAMSVWREGELLGFTNLDITRGWSGVYRLAK</sequence>
<dbReference type="Proteomes" id="UP000265419">
    <property type="component" value="Unassembled WGS sequence"/>
</dbReference>
<dbReference type="AlphaFoldDB" id="A0A399JGK5"/>
<organism evidence="1 2">
    <name type="scientific">Galactobacter valiniphilus</name>
    <dbReference type="NCBI Taxonomy" id="2676122"/>
    <lineage>
        <taxon>Bacteria</taxon>
        <taxon>Bacillati</taxon>
        <taxon>Actinomycetota</taxon>
        <taxon>Actinomycetes</taxon>
        <taxon>Micrococcales</taxon>
        <taxon>Micrococcaceae</taxon>
        <taxon>Galactobacter</taxon>
    </lineage>
</organism>
<evidence type="ECO:0000313" key="2">
    <source>
        <dbReference type="Proteomes" id="UP000265419"/>
    </source>
</evidence>
<protein>
    <submittedName>
        <fullName evidence="1">Uncharacterized protein</fullName>
    </submittedName>
</protein>
<reference evidence="1 2" key="1">
    <citation type="submission" date="2018-07" db="EMBL/GenBank/DDBJ databases">
        <title>Arthrobacter sp. nov., isolated from raw cow's milk with high bacterial count.</title>
        <authorList>
            <person name="Hahne J."/>
            <person name="Isele D."/>
            <person name="Lipski A."/>
        </authorList>
    </citation>
    <scope>NUCLEOTIDE SEQUENCE [LARGE SCALE GENOMIC DNA]</scope>
    <source>
        <strain evidence="1 2">JZ R-35</strain>
    </source>
</reference>
<comment type="caution">
    <text evidence="1">The sequence shown here is derived from an EMBL/GenBank/DDBJ whole genome shotgun (WGS) entry which is preliminary data.</text>
</comment>
<accession>A0A399JGK5</accession>